<dbReference type="EMBL" id="AP026867">
    <property type="protein sequence ID" value="BDS11210.1"/>
    <property type="molecule type" value="Genomic_DNA"/>
</dbReference>
<proteinExistence type="predicted"/>
<protein>
    <submittedName>
        <fullName evidence="1">Uncharacterized protein</fullName>
    </submittedName>
</protein>
<dbReference type="KEGG" id="aup:AsAng_0019220"/>
<dbReference type="AlphaFoldDB" id="A0A915YDP8"/>
<dbReference type="RefSeq" id="WP_264792413.1">
    <property type="nucleotide sequence ID" value="NZ_AP026867.1"/>
</dbReference>
<gene>
    <name evidence="1" type="ORF">AsAng_0019220</name>
</gene>
<dbReference type="Proteomes" id="UP001060919">
    <property type="component" value="Chromosome"/>
</dbReference>
<sequence>MRTIFFLFFISSAFAQSKLKISGDWILLPPDRFVHSKELSQIVKIEQFMDQYYIVAVEGDDYPLSLHRAQKFTINEDLFFEVKALKDGNSKKHYFYWLENWTQDTLNLSLLISTPIELGDEDVIKNGNLLKVDSNKITFDLIYSESDLAYTEKDNTWSSSFISRRVILWEKNPKLFKYIMKVYGKKIVKIGLKQTYCRWSYLKWDKVNLLKSKEVTTVIRLDRSVHHIFETASINELLKFKKGEESPPKKDLLLNNYHLVRANSVGFRKVPNFFKNGSKIKVKTNLWNRGLYDATHKKLYYSEAPPEW</sequence>
<organism evidence="1 2">
    <name type="scientific">Aureispira anguillae</name>
    <dbReference type="NCBI Taxonomy" id="2864201"/>
    <lineage>
        <taxon>Bacteria</taxon>
        <taxon>Pseudomonadati</taxon>
        <taxon>Bacteroidota</taxon>
        <taxon>Saprospiria</taxon>
        <taxon>Saprospirales</taxon>
        <taxon>Saprospiraceae</taxon>
        <taxon>Aureispira</taxon>
    </lineage>
</organism>
<accession>A0A915YDP8</accession>
<evidence type="ECO:0000313" key="1">
    <source>
        <dbReference type="EMBL" id="BDS11210.1"/>
    </source>
</evidence>
<evidence type="ECO:0000313" key="2">
    <source>
        <dbReference type="Proteomes" id="UP001060919"/>
    </source>
</evidence>
<name>A0A915YDP8_9BACT</name>
<keyword evidence="2" id="KW-1185">Reference proteome</keyword>
<reference evidence="1" key="1">
    <citation type="submission" date="2022-09" db="EMBL/GenBank/DDBJ databases">
        <title>Aureispira anguillicida sp. nov., isolated from Leptocephalus of Japanese eel Anguilla japonica.</title>
        <authorList>
            <person name="Yuasa K."/>
            <person name="Mekata T."/>
            <person name="Ikunari K."/>
        </authorList>
    </citation>
    <scope>NUCLEOTIDE SEQUENCE</scope>
    <source>
        <strain evidence="1">EL160426</strain>
    </source>
</reference>